<dbReference type="Gene3D" id="2.40.10.220">
    <property type="entry name" value="predicted glycosyltransferase like domains"/>
    <property type="match status" value="1"/>
</dbReference>
<accession>A0A0C2F5C1</accession>
<name>A0A0C2F5C1_9PSED</name>
<dbReference type="Pfam" id="PF07238">
    <property type="entry name" value="PilZ"/>
    <property type="match status" value="1"/>
</dbReference>
<dbReference type="PATRIC" id="fig|226910.6.peg.96"/>
<dbReference type="STRING" id="226910.UCMB321_0096"/>
<evidence type="ECO:0000313" key="3">
    <source>
        <dbReference type="Proteomes" id="UP000031535"/>
    </source>
</evidence>
<dbReference type="EMBL" id="JXDG01000001">
    <property type="protein sequence ID" value="KIH86223.1"/>
    <property type="molecule type" value="Genomic_DNA"/>
</dbReference>
<dbReference type="SUPFAM" id="SSF141371">
    <property type="entry name" value="PilZ domain-like"/>
    <property type="match status" value="1"/>
</dbReference>
<reference evidence="2 3" key="1">
    <citation type="submission" date="2015-01" db="EMBL/GenBank/DDBJ databases">
        <title>Complete genome of Pseudomonas batumici UCM B-321 producer of the batumin antibiotic with strong antistaphilococcal and potential anticancer activity.</title>
        <authorList>
            <person name="Klochko V.V."/>
            <person name="Zelena L.B."/>
            <person name="Elena K.A."/>
            <person name="Reva O.N."/>
        </authorList>
    </citation>
    <scope>NUCLEOTIDE SEQUENCE [LARGE SCALE GENOMIC DNA]</scope>
    <source>
        <strain evidence="2 3">UCM B-321</strain>
    </source>
</reference>
<keyword evidence="3" id="KW-1185">Reference proteome</keyword>
<dbReference type="Proteomes" id="UP000031535">
    <property type="component" value="Unassembled WGS sequence"/>
</dbReference>
<dbReference type="InterPro" id="IPR009875">
    <property type="entry name" value="PilZ_domain"/>
</dbReference>
<dbReference type="RefSeq" id="WP_040062983.1">
    <property type="nucleotide sequence ID" value="NZ_JXDG01000001.1"/>
</dbReference>
<feature type="domain" description="PilZ" evidence="1">
    <location>
        <begin position="16"/>
        <end position="81"/>
    </location>
</feature>
<dbReference type="AlphaFoldDB" id="A0A0C2F5C1"/>
<proteinExistence type="predicted"/>
<dbReference type="GO" id="GO:0035438">
    <property type="term" value="F:cyclic-di-GMP binding"/>
    <property type="evidence" value="ECO:0007669"/>
    <property type="project" value="InterPro"/>
</dbReference>
<gene>
    <name evidence="2" type="ORF">UCMB321_0096</name>
</gene>
<organism evidence="2 3">
    <name type="scientific">Pseudomonas batumici</name>
    <dbReference type="NCBI Taxonomy" id="226910"/>
    <lineage>
        <taxon>Bacteria</taxon>
        <taxon>Pseudomonadati</taxon>
        <taxon>Pseudomonadota</taxon>
        <taxon>Gammaproteobacteria</taxon>
        <taxon>Pseudomonadales</taxon>
        <taxon>Pseudomonadaceae</taxon>
        <taxon>Pseudomonas</taxon>
    </lineage>
</organism>
<dbReference type="OrthoDB" id="7063880at2"/>
<comment type="caution">
    <text evidence="2">The sequence shown here is derived from an EMBL/GenBank/DDBJ whole genome shotgun (WGS) entry which is preliminary data.</text>
</comment>
<protein>
    <recommendedName>
        <fullName evidence="1">PilZ domain-containing protein</fullName>
    </recommendedName>
</protein>
<sequence length="81" mass="8869">MSDHKNSLRIKIQHPSIGECLGQTRNLSSKGVYVTHPSLSRLTTGAVVYGQVQDLPAAAPRIRMEVVRVDAEGIGLRFIDL</sequence>
<evidence type="ECO:0000259" key="1">
    <source>
        <dbReference type="Pfam" id="PF07238"/>
    </source>
</evidence>
<evidence type="ECO:0000313" key="2">
    <source>
        <dbReference type="EMBL" id="KIH86223.1"/>
    </source>
</evidence>